<dbReference type="AlphaFoldDB" id="A0A9Y1FLN2"/>
<accession>A0A9Y1FLN2</accession>
<keyword evidence="1" id="KW-1133">Transmembrane helix</keyword>
<keyword evidence="1" id="KW-0812">Transmembrane</keyword>
<dbReference type="InterPro" id="IPR001173">
    <property type="entry name" value="Glyco_trans_2-like"/>
</dbReference>
<evidence type="ECO:0000256" key="1">
    <source>
        <dbReference type="SAM" id="Phobius"/>
    </source>
</evidence>
<dbReference type="Gene3D" id="3.90.550.10">
    <property type="entry name" value="Spore Coat Polysaccharide Biosynthesis Protein SpsA, Chain A"/>
    <property type="match status" value="1"/>
</dbReference>
<dbReference type="PANTHER" id="PTHR48090">
    <property type="entry name" value="UNDECAPRENYL-PHOSPHATE 4-DEOXY-4-FORMAMIDO-L-ARABINOSE TRANSFERASE-RELATED"/>
    <property type="match status" value="1"/>
</dbReference>
<dbReference type="InterPro" id="IPR029044">
    <property type="entry name" value="Nucleotide-diphossugar_trans"/>
</dbReference>
<name>A0A9Y1FLN2_9ARCH</name>
<feature type="transmembrane region" description="Helical" evidence="1">
    <location>
        <begin position="12"/>
        <end position="40"/>
    </location>
</feature>
<feature type="transmembrane region" description="Helical" evidence="1">
    <location>
        <begin position="52"/>
        <end position="73"/>
    </location>
</feature>
<proteinExistence type="predicted"/>
<feature type="transmembrane region" description="Helical" evidence="1">
    <location>
        <begin position="363"/>
        <end position="386"/>
    </location>
</feature>
<sequence length="390" mass="44480">MENNILKRIGIFSSAFSLLLIAVIVFSFVIRKIILMIIIWFNRIFESSRIPILSIFIISLTILLTFGIIIFILGEFYDFFFRKYPSLLLDKKEYSLTESDKKKISVIIPAYNEEKTIEKAIKSVKPYCNNIIVVNDGSTDDTAAIAQKNDVVLINHKLNMGLGTSLRDGINKAIDLNSEIIINFDADLQYVAEEIEYMVYYIIHEKYDLIMGSRLKGKIEKMSLIKKFGNKLYTRLLRYLTRLGISDGQTGFRAFTSDFARKIMIRGDYTYTQEMILEAAACKAKIGEVPISFNKRKYGKSRLMRNPLHFATSSGIFILKVLIDLNPLKIYTLFSVFLFLTGFFVGGTEILDWLITSTLTNPSLIILGIIIMMTALIINSIALLFASTKR</sequence>
<protein>
    <submittedName>
        <fullName evidence="3">Glycosyltransferase family 2 protein</fullName>
    </submittedName>
</protein>
<organism evidence="3">
    <name type="scientific">Candidatus Heimdallarchaeum aukensis</name>
    <dbReference type="NCBI Taxonomy" id="2876573"/>
    <lineage>
        <taxon>Archaea</taxon>
        <taxon>Promethearchaeati</taxon>
        <taxon>Candidatus Heimdallarchaeota</taxon>
        <taxon>Candidatus Heimdallarchaeia (ex Rinke et al. 2021) (nom. nud.)</taxon>
        <taxon>Candidatus Heimdallarchaeales</taxon>
        <taxon>Candidatus Heimdallarchaeaceae</taxon>
        <taxon>Candidatus Heimdallarchaeum</taxon>
    </lineage>
</organism>
<dbReference type="EMBL" id="CP084166">
    <property type="protein sequence ID" value="UJG41545.1"/>
    <property type="molecule type" value="Genomic_DNA"/>
</dbReference>
<gene>
    <name evidence="3" type="ORF">K9W45_03540</name>
</gene>
<evidence type="ECO:0000313" key="3">
    <source>
        <dbReference type="EMBL" id="UJG41545.1"/>
    </source>
</evidence>
<reference evidence="3" key="1">
    <citation type="journal article" date="2022" name="Nat. Microbiol.">
        <title>Unique mobile elements and scalable gene flow at the prokaryote-eukaryote boundary revealed by circularized Asgard archaea genomes.</title>
        <authorList>
            <person name="Wu F."/>
            <person name="Speth D.R."/>
            <person name="Philosof A."/>
            <person name="Cremiere A."/>
            <person name="Narayanan A."/>
            <person name="Barco R.A."/>
            <person name="Connon S.A."/>
            <person name="Amend J.P."/>
            <person name="Antoshechkin I.A."/>
            <person name="Orphan V.J."/>
        </authorList>
    </citation>
    <scope>NUCLEOTIDE SEQUENCE</scope>
    <source>
        <strain evidence="3">PM71</strain>
    </source>
</reference>
<feature type="transmembrane region" description="Helical" evidence="1">
    <location>
        <begin position="330"/>
        <end position="351"/>
    </location>
</feature>
<keyword evidence="1" id="KW-0472">Membrane</keyword>
<dbReference type="SUPFAM" id="SSF53448">
    <property type="entry name" value="Nucleotide-diphospho-sugar transferases"/>
    <property type="match status" value="1"/>
</dbReference>
<evidence type="ECO:0000259" key="2">
    <source>
        <dbReference type="Pfam" id="PF00535"/>
    </source>
</evidence>
<dbReference type="Pfam" id="PF00535">
    <property type="entry name" value="Glycos_transf_2"/>
    <property type="match status" value="1"/>
</dbReference>
<dbReference type="InterPro" id="IPR050256">
    <property type="entry name" value="Glycosyltransferase_2"/>
</dbReference>
<dbReference type="CDD" id="cd04179">
    <property type="entry name" value="DPM_DPG-synthase_like"/>
    <property type="match status" value="1"/>
</dbReference>
<dbReference type="PANTHER" id="PTHR48090:SF7">
    <property type="entry name" value="RFBJ PROTEIN"/>
    <property type="match status" value="1"/>
</dbReference>
<dbReference type="Proteomes" id="UP001201020">
    <property type="component" value="Chromosome"/>
</dbReference>
<feature type="domain" description="Glycosyltransferase 2-like" evidence="2">
    <location>
        <begin position="105"/>
        <end position="261"/>
    </location>
</feature>